<reference evidence="13" key="1">
    <citation type="submission" date="2016-10" db="EMBL/GenBank/DDBJ databases">
        <authorList>
            <person name="Varghese N."/>
            <person name="Submissions S."/>
        </authorList>
    </citation>
    <scope>NUCLEOTIDE SEQUENCE [LARGE SCALE GENOMIC DNA]</scope>
    <source>
        <strain evidence="13">KPR-1</strain>
    </source>
</reference>
<protein>
    <recommendedName>
        <fullName evidence="9">Methylated-DNA--protein-cysteine methyltransferase</fullName>
        <ecNumber evidence="9">2.1.1.63</ecNumber>
    </recommendedName>
    <alternativeName>
        <fullName evidence="9">6-O-methylguanine-DNA methyltransferase</fullName>
        <shortName evidence="9">MGMT</shortName>
    </alternativeName>
    <alternativeName>
        <fullName evidence="9">O-6-methylguanine-DNA-alkyltransferase</fullName>
    </alternativeName>
</protein>
<evidence type="ECO:0000256" key="8">
    <source>
        <dbReference type="ARBA" id="ARBA00049348"/>
    </source>
</evidence>
<organism evidence="12 13">
    <name type="scientific">Bowdeniella nasicola</name>
    <dbReference type="NCBI Taxonomy" id="208480"/>
    <lineage>
        <taxon>Bacteria</taxon>
        <taxon>Bacillati</taxon>
        <taxon>Actinomycetota</taxon>
        <taxon>Actinomycetes</taxon>
        <taxon>Actinomycetales</taxon>
        <taxon>Actinomycetaceae</taxon>
        <taxon>Bowdeniella</taxon>
    </lineage>
</organism>
<evidence type="ECO:0000256" key="5">
    <source>
        <dbReference type="ARBA" id="ARBA00022679"/>
    </source>
</evidence>
<evidence type="ECO:0000256" key="6">
    <source>
        <dbReference type="ARBA" id="ARBA00022763"/>
    </source>
</evidence>
<dbReference type="AlphaFoldDB" id="A0A1H3ZR75"/>
<comment type="subcellular location">
    <subcellularLocation>
        <location evidence="9">Cytoplasm</location>
    </subcellularLocation>
</comment>
<dbReference type="EMBL" id="FNQV01000006">
    <property type="protein sequence ID" value="SEA26263.1"/>
    <property type="molecule type" value="Genomic_DNA"/>
</dbReference>
<dbReference type="GO" id="GO:0005737">
    <property type="term" value="C:cytoplasm"/>
    <property type="evidence" value="ECO:0007669"/>
    <property type="project" value="UniProtKB-SubCell"/>
</dbReference>
<keyword evidence="3 9" id="KW-0963">Cytoplasm</keyword>
<dbReference type="Gene3D" id="3.30.160.70">
    <property type="entry name" value="Methylated DNA-protein cysteine methyltransferase domain"/>
    <property type="match status" value="1"/>
</dbReference>
<dbReference type="CDD" id="cd06445">
    <property type="entry name" value="ATase"/>
    <property type="match status" value="1"/>
</dbReference>
<keyword evidence="13" id="KW-1185">Reference proteome</keyword>
<keyword evidence="4 9" id="KW-0489">Methyltransferase</keyword>
<feature type="domain" description="Methylated-DNA-[protein]-cysteine S-methyltransferase DNA binding" evidence="10">
    <location>
        <begin position="89"/>
        <end position="167"/>
    </location>
</feature>
<dbReference type="InterPro" id="IPR001497">
    <property type="entry name" value="MethylDNA_cys_MeTrfase_AS"/>
</dbReference>
<evidence type="ECO:0000256" key="7">
    <source>
        <dbReference type="ARBA" id="ARBA00023204"/>
    </source>
</evidence>
<comment type="miscellaneous">
    <text evidence="9">This enzyme catalyzes only one turnover and therefore is not strictly catalytic. According to one definition, an enzyme is a biocatalyst that acts repeatedly and over many reaction cycles.</text>
</comment>
<dbReference type="InterPro" id="IPR036631">
    <property type="entry name" value="MGMT_N_sf"/>
</dbReference>
<evidence type="ECO:0000313" key="12">
    <source>
        <dbReference type="EMBL" id="SEA26263.1"/>
    </source>
</evidence>
<dbReference type="GO" id="GO:0003908">
    <property type="term" value="F:methylated-DNA-[protein]-cysteine S-methyltransferase activity"/>
    <property type="evidence" value="ECO:0007669"/>
    <property type="project" value="UniProtKB-UniRule"/>
</dbReference>
<comment type="catalytic activity">
    <reaction evidence="8 9">
        <text>a 6-O-methyl-2'-deoxyguanosine in DNA + L-cysteinyl-[protein] = S-methyl-L-cysteinyl-[protein] + a 2'-deoxyguanosine in DNA</text>
        <dbReference type="Rhea" id="RHEA:24000"/>
        <dbReference type="Rhea" id="RHEA-COMP:10131"/>
        <dbReference type="Rhea" id="RHEA-COMP:10132"/>
        <dbReference type="Rhea" id="RHEA-COMP:11367"/>
        <dbReference type="Rhea" id="RHEA-COMP:11368"/>
        <dbReference type="ChEBI" id="CHEBI:29950"/>
        <dbReference type="ChEBI" id="CHEBI:82612"/>
        <dbReference type="ChEBI" id="CHEBI:85445"/>
        <dbReference type="ChEBI" id="CHEBI:85448"/>
        <dbReference type="EC" id="2.1.1.63"/>
    </reaction>
</comment>
<sequence length="177" mass="19037">MTPPAPPIGDRHALIASPLGELTVIARDYRLAGLYYDDHTHRPDAARFGQRVEASADPFLAEVAHQLEGYFAGTLTHFDLPLYLPGTTFRTRVWELLRHIPYGEHRSYAQLAALAGIPAAAQSIGQAVGANPISIIVPCHRVLGADGSLTGYAGGTARKQALLDLEAPTDLTASRLF</sequence>
<evidence type="ECO:0000259" key="10">
    <source>
        <dbReference type="Pfam" id="PF01035"/>
    </source>
</evidence>
<dbReference type="NCBIfam" id="TIGR00589">
    <property type="entry name" value="ogt"/>
    <property type="match status" value="1"/>
</dbReference>
<dbReference type="SUPFAM" id="SSF53155">
    <property type="entry name" value="Methylated DNA-protein cysteine methyltransferase domain"/>
    <property type="match status" value="1"/>
</dbReference>
<dbReference type="InterPro" id="IPR023546">
    <property type="entry name" value="MGMT"/>
</dbReference>
<evidence type="ECO:0000259" key="11">
    <source>
        <dbReference type="Pfam" id="PF02870"/>
    </source>
</evidence>
<gene>
    <name evidence="12" type="ORF">SAMN02910418_01260</name>
</gene>
<keyword evidence="6 9" id="KW-0227">DNA damage</keyword>
<evidence type="ECO:0000256" key="3">
    <source>
        <dbReference type="ARBA" id="ARBA00022490"/>
    </source>
</evidence>
<dbReference type="InterPro" id="IPR008332">
    <property type="entry name" value="MethylG_MeTrfase_N"/>
</dbReference>
<keyword evidence="7 9" id="KW-0234">DNA repair</keyword>
<dbReference type="Pfam" id="PF01035">
    <property type="entry name" value="DNA_binding_1"/>
    <property type="match status" value="1"/>
</dbReference>
<comment type="catalytic activity">
    <reaction evidence="1 9">
        <text>a 4-O-methyl-thymidine in DNA + L-cysteinyl-[protein] = a thymidine in DNA + S-methyl-L-cysteinyl-[protein]</text>
        <dbReference type="Rhea" id="RHEA:53428"/>
        <dbReference type="Rhea" id="RHEA-COMP:10131"/>
        <dbReference type="Rhea" id="RHEA-COMP:10132"/>
        <dbReference type="Rhea" id="RHEA-COMP:13555"/>
        <dbReference type="Rhea" id="RHEA-COMP:13556"/>
        <dbReference type="ChEBI" id="CHEBI:29950"/>
        <dbReference type="ChEBI" id="CHEBI:82612"/>
        <dbReference type="ChEBI" id="CHEBI:137386"/>
        <dbReference type="ChEBI" id="CHEBI:137387"/>
        <dbReference type="EC" id="2.1.1.63"/>
    </reaction>
</comment>
<dbReference type="PANTHER" id="PTHR10815:SF5">
    <property type="entry name" value="METHYLATED-DNA--PROTEIN-CYSTEINE METHYLTRANSFERASE"/>
    <property type="match status" value="1"/>
</dbReference>
<dbReference type="PROSITE" id="PS00374">
    <property type="entry name" value="MGMT"/>
    <property type="match status" value="1"/>
</dbReference>
<dbReference type="Gene3D" id="1.10.10.10">
    <property type="entry name" value="Winged helix-like DNA-binding domain superfamily/Winged helix DNA-binding domain"/>
    <property type="match status" value="1"/>
</dbReference>
<comment type="function">
    <text evidence="9">Involved in the cellular defense against the biological effects of O6-methylguanine (O6-MeG) and O4-methylthymine (O4-MeT) in DNA. Repairs the methylated nucleobase in DNA by stoichiometrically transferring the methyl group to a cysteine residue in the enzyme. This is a suicide reaction: the enzyme is irreversibly inactivated.</text>
</comment>
<dbReference type="PANTHER" id="PTHR10815">
    <property type="entry name" value="METHYLATED-DNA--PROTEIN-CYSTEINE METHYLTRANSFERASE"/>
    <property type="match status" value="1"/>
</dbReference>
<dbReference type="InterPro" id="IPR036388">
    <property type="entry name" value="WH-like_DNA-bd_sf"/>
</dbReference>
<dbReference type="GO" id="GO:0032259">
    <property type="term" value="P:methylation"/>
    <property type="evidence" value="ECO:0007669"/>
    <property type="project" value="UniProtKB-KW"/>
</dbReference>
<name>A0A1H3ZR75_9ACTO</name>
<evidence type="ECO:0000313" key="13">
    <source>
        <dbReference type="Proteomes" id="UP000199288"/>
    </source>
</evidence>
<dbReference type="SUPFAM" id="SSF46767">
    <property type="entry name" value="Methylated DNA-protein cysteine methyltransferase, C-terminal domain"/>
    <property type="match status" value="1"/>
</dbReference>
<dbReference type="OrthoDB" id="9811249at2"/>
<feature type="domain" description="Methylguanine DNA methyltransferase ribonuclease-like" evidence="11">
    <location>
        <begin position="12"/>
        <end position="82"/>
    </location>
</feature>
<dbReference type="FunFam" id="1.10.10.10:FF:000214">
    <property type="entry name" value="Methylated-DNA--protein-cysteine methyltransferase"/>
    <property type="match status" value="1"/>
</dbReference>
<accession>A0A1H3ZR75</accession>
<keyword evidence="5 9" id="KW-0808">Transferase</keyword>
<dbReference type="EC" id="2.1.1.63" evidence="9"/>
<dbReference type="InterPro" id="IPR014048">
    <property type="entry name" value="MethylDNA_cys_MeTrfase_DNA-bd"/>
</dbReference>
<comment type="similarity">
    <text evidence="2 9">Belongs to the MGMT family.</text>
</comment>
<evidence type="ECO:0000256" key="4">
    <source>
        <dbReference type="ARBA" id="ARBA00022603"/>
    </source>
</evidence>
<evidence type="ECO:0000256" key="1">
    <source>
        <dbReference type="ARBA" id="ARBA00001286"/>
    </source>
</evidence>
<feature type="active site" description="Nucleophile; methyl group acceptor" evidence="9">
    <location>
        <position position="139"/>
    </location>
</feature>
<dbReference type="Proteomes" id="UP000199288">
    <property type="component" value="Unassembled WGS sequence"/>
</dbReference>
<dbReference type="Pfam" id="PF02870">
    <property type="entry name" value="Methyltransf_1N"/>
    <property type="match status" value="1"/>
</dbReference>
<evidence type="ECO:0000256" key="2">
    <source>
        <dbReference type="ARBA" id="ARBA00008711"/>
    </source>
</evidence>
<evidence type="ECO:0000256" key="9">
    <source>
        <dbReference type="HAMAP-Rule" id="MF_00772"/>
    </source>
</evidence>
<dbReference type="RefSeq" id="WP_092563736.1">
    <property type="nucleotide sequence ID" value="NZ_FNQV01000006.1"/>
</dbReference>
<proteinExistence type="inferred from homology"/>
<dbReference type="GO" id="GO:0006307">
    <property type="term" value="P:DNA alkylation repair"/>
    <property type="evidence" value="ECO:0007669"/>
    <property type="project" value="UniProtKB-UniRule"/>
</dbReference>
<dbReference type="HAMAP" id="MF_00772">
    <property type="entry name" value="OGT"/>
    <property type="match status" value="1"/>
</dbReference>
<dbReference type="InterPro" id="IPR036217">
    <property type="entry name" value="MethylDNA_cys_MeTrfase_DNAb"/>
</dbReference>